<dbReference type="BioCyc" id="ECAT999415-HMP:GTTI-1531-MONOMER"/>
<dbReference type="Proteomes" id="UP000011758">
    <property type="component" value="Unassembled WGS sequence"/>
</dbReference>
<name>M2PKJ5_9FIRM</name>
<reference evidence="1 2" key="1">
    <citation type="submission" date="2013-02" db="EMBL/GenBank/DDBJ databases">
        <title>The Genome Sequence of Lactobacillus catenaformis F0143.</title>
        <authorList>
            <consortium name="The Broad Institute Genome Sequencing Platform"/>
            <person name="Earl A."/>
            <person name="Ward D."/>
            <person name="Feldgarden M."/>
            <person name="Gevers D."/>
            <person name="Izard J."/>
            <person name="Blanton J.M."/>
            <person name="Mathney J."/>
            <person name="Dewhirst F.E."/>
            <person name="Young S.K."/>
            <person name="Zeng Q."/>
            <person name="Gargeya S."/>
            <person name="Fitzgerald M."/>
            <person name="Haas B."/>
            <person name="Abouelleil A."/>
            <person name="Alvarado L."/>
            <person name="Arachchi H.M."/>
            <person name="Berlin A."/>
            <person name="Chapman S.B."/>
            <person name="Gearin G."/>
            <person name="Goldberg J."/>
            <person name="Griggs A."/>
            <person name="Gujja S."/>
            <person name="Hansen M."/>
            <person name="Heiman D."/>
            <person name="Howarth C."/>
            <person name="Larimer J."/>
            <person name="Lui A."/>
            <person name="MacDonald P.J.P."/>
            <person name="McCowen C."/>
            <person name="Montmayeur A."/>
            <person name="Murphy C."/>
            <person name="Neiman D."/>
            <person name="Pearson M."/>
            <person name="Priest M."/>
            <person name="Roberts A."/>
            <person name="Saif S."/>
            <person name="Shea T."/>
            <person name="Sisk P."/>
            <person name="Stolte C."/>
            <person name="Sykes S."/>
            <person name="Wortman J."/>
            <person name="Nusbaum C."/>
            <person name="Birren B."/>
        </authorList>
    </citation>
    <scope>NUCLEOTIDE SEQUENCE [LARGE SCALE GENOMIC DNA]</scope>
    <source>
        <strain evidence="1 2">OT 569</strain>
    </source>
</reference>
<accession>M2PKJ5</accession>
<sequence>MVIKMDTELRARCYINILNIEHNQDYDIFMHDDLYDKLYGYIETITDNQKIIEEYHKLIKNNKNNIKKLTGKSFNQEAYLILTEELRSFKRTYLISR</sequence>
<organism evidence="1 2">
    <name type="scientific">Eggerthia catenaformis OT 569 = DSM 20559</name>
    <dbReference type="NCBI Taxonomy" id="999415"/>
    <lineage>
        <taxon>Bacteria</taxon>
        <taxon>Bacillati</taxon>
        <taxon>Bacillota</taxon>
        <taxon>Erysipelotrichia</taxon>
        <taxon>Erysipelotrichales</taxon>
        <taxon>Coprobacillaceae</taxon>
        <taxon>Eggerthia</taxon>
    </lineage>
</organism>
<dbReference type="AlphaFoldDB" id="M2PKJ5"/>
<dbReference type="eggNOG" id="ENOG5033KB6">
    <property type="taxonomic scope" value="Bacteria"/>
</dbReference>
<proteinExistence type="predicted"/>
<keyword evidence="2" id="KW-1185">Reference proteome</keyword>
<protein>
    <submittedName>
        <fullName evidence="1">Uncharacterized protein</fullName>
    </submittedName>
</protein>
<gene>
    <name evidence="1" type="ORF">HMPREF9943_01487</name>
</gene>
<evidence type="ECO:0000313" key="2">
    <source>
        <dbReference type="Proteomes" id="UP000011758"/>
    </source>
</evidence>
<comment type="caution">
    <text evidence="1">The sequence shown here is derived from an EMBL/GenBank/DDBJ whole genome shotgun (WGS) entry which is preliminary data.</text>
</comment>
<dbReference type="EMBL" id="AGEJ01000024">
    <property type="protein sequence ID" value="EMD16084.1"/>
    <property type="molecule type" value="Genomic_DNA"/>
</dbReference>
<dbReference type="STRING" id="999415.HMPREF9943_01487"/>
<evidence type="ECO:0000313" key="1">
    <source>
        <dbReference type="EMBL" id="EMD16084.1"/>
    </source>
</evidence>